<keyword evidence="1" id="KW-1133">Transmembrane helix</keyword>
<keyword evidence="1" id="KW-0472">Membrane</keyword>
<protein>
    <submittedName>
        <fullName evidence="2">Uncharacterized protein</fullName>
    </submittedName>
</protein>
<dbReference type="Proteomes" id="UP000011991">
    <property type="component" value="Unassembled WGS sequence"/>
</dbReference>
<gene>
    <name evidence="2" type="ORF">RMSM_07178</name>
</gene>
<comment type="caution">
    <text evidence="2">The sequence shown here is derived from an EMBL/GenBank/DDBJ whole genome shotgun (WGS) entry which is preliminary data.</text>
</comment>
<accession>M5RA13</accession>
<keyword evidence="3" id="KW-1185">Reference proteome</keyword>
<dbReference type="AlphaFoldDB" id="M5RA13"/>
<evidence type="ECO:0000256" key="1">
    <source>
        <dbReference type="SAM" id="Phobius"/>
    </source>
</evidence>
<evidence type="ECO:0000313" key="2">
    <source>
        <dbReference type="EMBL" id="EMI15891.1"/>
    </source>
</evidence>
<proteinExistence type="predicted"/>
<feature type="transmembrane region" description="Helical" evidence="1">
    <location>
        <begin position="106"/>
        <end position="128"/>
    </location>
</feature>
<organism evidence="2 3">
    <name type="scientific">Rhodopirellula maiorica SM1</name>
    <dbReference type="NCBI Taxonomy" id="1265738"/>
    <lineage>
        <taxon>Bacteria</taxon>
        <taxon>Pseudomonadati</taxon>
        <taxon>Planctomycetota</taxon>
        <taxon>Planctomycetia</taxon>
        <taxon>Pirellulales</taxon>
        <taxon>Pirellulaceae</taxon>
        <taxon>Novipirellula</taxon>
    </lineage>
</organism>
<dbReference type="RefSeq" id="WP_008708092.1">
    <property type="nucleotide sequence ID" value="NZ_ANOG01001025.1"/>
</dbReference>
<dbReference type="EMBL" id="ANOG01001025">
    <property type="protein sequence ID" value="EMI15891.1"/>
    <property type="molecule type" value="Genomic_DNA"/>
</dbReference>
<keyword evidence="1" id="KW-0812">Transmembrane</keyword>
<evidence type="ECO:0000313" key="3">
    <source>
        <dbReference type="Proteomes" id="UP000011991"/>
    </source>
</evidence>
<name>M5RA13_9BACT</name>
<sequence>MQSTNPYAPPPVDVDSLMCRRRAIQVGQQEIHTVTVETSLLRGLQTHVVDAAGNATPVQRGPCRMQVGEREVHQVEVELDAAHRVNVLVDGKRVAEDLFPRMRATIFAIVIVFSLLTSVTIAFAMFLLT</sequence>
<dbReference type="PATRIC" id="fig|1265738.3.peg.7154"/>
<reference evidence="2 3" key="1">
    <citation type="journal article" date="2013" name="Mar. Genomics">
        <title>Expression of sulfatases in Rhodopirellula baltica and the diversity of sulfatases in the genus Rhodopirellula.</title>
        <authorList>
            <person name="Wegner C.E."/>
            <person name="Richter-Heitmann T."/>
            <person name="Klindworth A."/>
            <person name="Klockow C."/>
            <person name="Richter M."/>
            <person name="Achstetter T."/>
            <person name="Glockner F.O."/>
            <person name="Harder J."/>
        </authorList>
    </citation>
    <scope>NUCLEOTIDE SEQUENCE [LARGE SCALE GENOMIC DNA]</scope>
    <source>
        <strain evidence="2 3">SM1</strain>
    </source>
</reference>